<protein>
    <submittedName>
        <fullName evidence="15">Glycine receptor subunit alpha-2-like protein</fullName>
    </submittedName>
</protein>
<dbReference type="PANTHER" id="PTHR18945">
    <property type="entry name" value="NEUROTRANSMITTER GATED ION CHANNEL"/>
    <property type="match status" value="1"/>
</dbReference>
<keyword evidence="4" id="KW-1003">Cell membrane</keyword>
<evidence type="ECO:0000256" key="2">
    <source>
        <dbReference type="ARBA" id="ARBA00004236"/>
    </source>
</evidence>
<feature type="compositionally biased region" description="Polar residues" evidence="11">
    <location>
        <begin position="424"/>
        <end position="435"/>
    </location>
</feature>
<dbReference type="CDD" id="cd19049">
    <property type="entry name" value="LGIC_TM_anion"/>
    <property type="match status" value="1"/>
</dbReference>
<dbReference type="InterPro" id="IPR036719">
    <property type="entry name" value="Neuro-gated_channel_TM_sf"/>
</dbReference>
<evidence type="ECO:0000256" key="10">
    <source>
        <dbReference type="ARBA" id="ARBA00023303"/>
    </source>
</evidence>
<reference evidence="15 16" key="1">
    <citation type="journal article" date="2018" name="Gigascience">
        <title>Genomes of trombidid mites reveal novel predicted allergens and laterally-transferred genes associated with secondary metabolism.</title>
        <authorList>
            <person name="Dong X."/>
            <person name="Chaisiri K."/>
            <person name="Xia D."/>
            <person name="Armstrong S.D."/>
            <person name="Fang Y."/>
            <person name="Donnelly M.J."/>
            <person name="Kadowaki T."/>
            <person name="McGarry J.W."/>
            <person name="Darby A.C."/>
            <person name="Makepeace B.L."/>
        </authorList>
    </citation>
    <scope>NUCLEOTIDE SEQUENCE [LARGE SCALE GENOMIC DNA]</scope>
    <source>
        <strain evidence="15">UoL-WK</strain>
    </source>
</reference>
<evidence type="ECO:0000256" key="6">
    <source>
        <dbReference type="ARBA" id="ARBA00022729"/>
    </source>
</evidence>
<dbReference type="InterPro" id="IPR006028">
    <property type="entry name" value="GABAA/Glycine_rcpt"/>
</dbReference>
<evidence type="ECO:0000256" key="1">
    <source>
        <dbReference type="ARBA" id="ARBA00004141"/>
    </source>
</evidence>
<dbReference type="PROSITE" id="PS00236">
    <property type="entry name" value="NEUROTR_ION_CHANNEL"/>
    <property type="match status" value="1"/>
</dbReference>
<dbReference type="OrthoDB" id="6424542at2759"/>
<feature type="domain" description="Neurotransmitter-gated ion-channel transmembrane" evidence="14">
    <location>
        <begin position="262"/>
        <end position="363"/>
    </location>
</feature>
<comment type="caution">
    <text evidence="15">The sequence shown here is derived from an EMBL/GenBank/DDBJ whole genome shotgun (WGS) entry which is preliminary data.</text>
</comment>
<dbReference type="PRINTS" id="PR00253">
    <property type="entry name" value="GABAARECEPTR"/>
</dbReference>
<feature type="non-terminal residue" evidence="15">
    <location>
        <position position="435"/>
    </location>
</feature>
<dbReference type="InterPro" id="IPR006029">
    <property type="entry name" value="Neurotrans-gated_channel_TM"/>
</dbReference>
<evidence type="ECO:0000259" key="14">
    <source>
        <dbReference type="Pfam" id="PF02932"/>
    </source>
</evidence>
<evidence type="ECO:0000256" key="7">
    <source>
        <dbReference type="ARBA" id="ARBA00022989"/>
    </source>
</evidence>
<feature type="region of interest" description="Disordered" evidence="11">
    <location>
        <begin position="413"/>
        <end position="435"/>
    </location>
</feature>
<organism evidence="15 16">
    <name type="scientific">Dinothrombium tinctorium</name>
    <dbReference type="NCBI Taxonomy" id="1965070"/>
    <lineage>
        <taxon>Eukaryota</taxon>
        <taxon>Metazoa</taxon>
        <taxon>Ecdysozoa</taxon>
        <taxon>Arthropoda</taxon>
        <taxon>Chelicerata</taxon>
        <taxon>Arachnida</taxon>
        <taxon>Acari</taxon>
        <taxon>Acariformes</taxon>
        <taxon>Trombidiformes</taxon>
        <taxon>Prostigmata</taxon>
        <taxon>Anystina</taxon>
        <taxon>Parasitengona</taxon>
        <taxon>Trombidioidea</taxon>
        <taxon>Trombidiidae</taxon>
        <taxon>Dinothrombium</taxon>
    </lineage>
</organism>
<keyword evidence="10" id="KW-0407">Ion channel</keyword>
<keyword evidence="3" id="KW-0813">Transport</keyword>
<dbReference type="GO" id="GO:0004888">
    <property type="term" value="F:transmembrane signaling receptor activity"/>
    <property type="evidence" value="ECO:0007669"/>
    <property type="project" value="InterPro"/>
</dbReference>
<dbReference type="InterPro" id="IPR006202">
    <property type="entry name" value="Neur_chan_lig-bd"/>
</dbReference>
<keyword evidence="16" id="KW-1185">Reference proteome</keyword>
<evidence type="ECO:0000256" key="8">
    <source>
        <dbReference type="ARBA" id="ARBA00023065"/>
    </source>
</evidence>
<evidence type="ECO:0000256" key="11">
    <source>
        <dbReference type="SAM" id="MobiDB-lite"/>
    </source>
</evidence>
<dbReference type="SUPFAM" id="SSF90112">
    <property type="entry name" value="Neurotransmitter-gated ion-channel transmembrane pore"/>
    <property type="match status" value="1"/>
</dbReference>
<evidence type="ECO:0000256" key="12">
    <source>
        <dbReference type="SAM" id="Phobius"/>
    </source>
</evidence>
<evidence type="ECO:0000256" key="4">
    <source>
        <dbReference type="ARBA" id="ARBA00022475"/>
    </source>
</evidence>
<evidence type="ECO:0000259" key="13">
    <source>
        <dbReference type="Pfam" id="PF02931"/>
    </source>
</evidence>
<keyword evidence="15" id="KW-0675">Receptor</keyword>
<dbReference type="InterPro" id="IPR006201">
    <property type="entry name" value="Neur_channel"/>
</dbReference>
<proteinExistence type="predicted"/>
<evidence type="ECO:0000256" key="9">
    <source>
        <dbReference type="ARBA" id="ARBA00023136"/>
    </source>
</evidence>
<dbReference type="Pfam" id="PF02932">
    <property type="entry name" value="Neur_chan_memb"/>
    <property type="match status" value="1"/>
</dbReference>
<gene>
    <name evidence="15" type="ORF">B4U79_13616</name>
</gene>
<dbReference type="Pfam" id="PF02931">
    <property type="entry name" value="Neur_chan_LBD"/>
    <property type="match status" value="1"/>
</dbReference>
<dbReference type="InterPro" id="IPR038050">
    <property type="entry name" value="Neuro_actylchol_rec"/>
</dbReference>
<evidence type="ECO:0000313" key="15">
    <source>
        <dbReference type="EMBL" id="RWS00106.1"/>
    </source>
</evidence>
<dbReference type="Proteomes" id="UP000285301">
    <property type="component" value="Unassembled WGS sequence"/>
</dbReference>
<dbReference type="Gene3D" id="2.70.170.10">
    <property type="entry name" value="Neurotransmitter-gated ion-channel ligand-binding domain"/>
    <property type="match status" value="1"/>
</dbReference>
<evidence type="ECO:0000256" key="5">
    <source>
        <dbReference type="ARBA" id="ARBA00022692"/>
    </source>
</evidence>
<dbReference type="GO" id="GO:0005254">
    <property type="term" value="F:chloride channel activity"/>
    <property type="evidence" value="ECO:0007669"/>
    <property type="project" value="UniProtKB-ARBA"/>
</dbReference>
<dbReference type="GO" id="GO:0005886">
    <property type="term" value="C:plasma membrane"/>
    <property type="evidence" value="ECO:0007669"/>
    <property type="project" value="UniProtKB-SubCell"/>
</dbReference>
<dbReference type="EMBL" id="NCKU01012357">
    <property type="protein sequence ID" value="RWS00106.1"/>
    <property type="molecule type" value="Genomic_DNA"/>
</dbReference>
<dbReference type="Gene3D" id="1.20.58.390">
    <property type="entry name" value="Neurotransmitter-gated ion-channel transmembrane domain"/>
    <property type="match status" value="1"/>
</dbReference>
<keyword evidence="6" id="KW-0732">Signal</keyword>
<dbReference type="GO" id="GO:0099095">
    <property type="term" value="F:ligand-gated monoatomic anion channel activity"/>
    <property type="evidence" value="ECO:0007669"/>
    <property type="project" value="UniProtKB-ARBA"/>
</dbReference>
<keyword evidence="8" id="KW-0406">Ion transport</keyword>
<dbReference type="InterPro" id="IPR018000">
    <property type="entry name" value="Neurotransmitter_ion_chnl_CS"/>
</dbReference>
<dbReference type="SUPFAM" id="SSF63712">
    <property type="entry name" value="Nicotinic receptor ligand binding domain-like"/>
    <property type="match status" value="1"/>
</dbReference>
<accession>A0A443QAQ5</accession>
<feature type="transmembrane region" description="Helical" evidence="12">
    <location>
        <begin position="7"/>
        <end position="24"/>
    </location>
</feature>
<keyword evidence="5 12" id="KW-0812">Transmembrane</keyword>
<keyword evidence="9 12" id="KW-0472">Membrane</keyword>
<sequence>MLYHIKNINFSINLTILILFSLFIQHSCDYFDEDEDLQDLDVKNTDRPPNGYAEVEVTFYLRDVNSVNALDMDFIIDYYIEHKWTVADKYCDHYFSEIQKSGVKIKRGCNGDSCSAKIQSENIERFWVPDTYLMTAKKVEMPTKFTDSKILLIKFNGLNTCTLIYVLKLHALVSCQMNFHHYPFDIQTCAGVFRSYSHNESDLTYIWSDTGVEANLNFIKLTNFNLNISKKLDKVDSLNETFGTFVVNFIFKREIYGIIIHIYAPSALIVVLSWFSFWMSLDAIPGRVTLCVVALLALVTQFSAIRLKLPPISYITGADVWMLICMILVFGTLIEFAVIKHISKQNEINKLLLTANTKRANDEIWRSNIELAVSEHSSQERLVSNIKLRKRKRLRPKEFGNITTWTEEVQQTAVVENENEPKSCETSSVNAKKEK</sequence>
<name>A0A443QAQ5_9ACAR</name>
<feature type="domain" description="Neurotransmitter-gated ion-channel ligand-binding" evidence="13">
    <location>
        <begin position="47"/>
        <end position="240"/>
    </location>
</feature>
<feature type="transmembrane region" description="Helical" evidence="12">
    <location>
        <begin position="288"/>
        <end position="308"/>
    </location>
</feature>
<dbReference type="AlphaFoldDB" id="A0A443QAQ5"/>
<dbReference type="GO" id="GO:0005230">
    <property type="term" value="F:extracellular ligand-gated monoatomic ion channel activity"/>
    <property type="evidence" value="ECO:0007669"/>
    <property type="project" value="InterPro"/>
</dbReference>
<dbReference type="InterPro" id="IPR036734">
    <property type="entry name" value="Neur_chan_lig-bd_sf"/>
</dbReference>
<keyword evidence="7 12" id="KW-1133">Transmembrane helix</keyword>
<feature type="transmembrane region" description="Helical" evidence="12">
    <location>
        <begin position="320"/>
        <end position="339"/>
    </location>
</feature>
<feature type="transmembrane region" description="Helical" evidence="12">
    <location>
        <begin position="255"/>
        <end position="276"/>
    </location>
</feature>
<evidence type="ECO:0000256" key="3">
    <source>
        <dbReference type="ARBA" id="ARBA00022448"/>
    </source>
</evidence>
<evidence type="ECO:0000313" key="16">
    <source>
        <dbReference type="Proteomes" id="UP000285301"/>
    </source>
</evidence>
<comment type="subcellular location">
    <subcellularLocation>
        <location evidence="2">Cell membrane</location>
    </subcellularLocation>
    <subcellularLocation>
        <location evidence="1">Membrane</location>
        <topology evidence="1">Multi-pass membrane protein</topology>
    </subcellularLocation>
</comment>
<dbReference type="STRING" id="1965070.A0A443QAQ5"/>